<dbReference type="EMBL" id="BPLQ01007480">
    <property type="protein sequence ID" value="GIY30393.1"/>
    <property type="molecule type" value="Genomic_DNA"/>
</dbReference>
<proteinExistence type="predicted"/>
<protein>
    <submittedName>
        <fullName evidence="1">Uncharacterized protein</fullName>
    </submittedName>
</protein>
<evidence type="ECO:0000313" key="1">
    <source>
        <dbReference type="EMBL" id="GIY30393.1"/>
    </source>
</evidence>
<reference evidence="1 2" key="1">
    <citation type="submission" date="2021-06" db="EMBL/GenBank/DDBJ databases">
        <title>Caerostris darwini draft genome.</title>
        <authorList>
            <person name="Kono N."/>
            <person name="Arakawa K."/>
        </authorList>
    </citation>
    <scope>NUCLEOTIDE SEQUENCE [LARGE SCALE GENOMIC DNA]</scope>
</reference>
<sequence length="101" mass="11800">METTVLRGVTYQMFWGPENISILFPFEEISGTRLEWCTKEKISCQRSQSTLFSTGQQDIHSRFEYQSLRRGMTQFYDACTRRINKKNSNPGEAFSVFLIAK</sequence>
<name>A0AAV4SEZ2_9ARAC</name>
<keyword evidence="2" id="KW-1185">Reference proteome</keyword>
<gene>
    <name evidence="1" type="ORF">CDAR_413651</name>
</gene>
<evidence type="ECO:0000313" key="2">
    <source>
        <dbReference type="Proteomes" id="UP001054837"/>
    </source>
</evidence>
<organism evidence="1 2">
    <name type="scientific">Caerostris darwini</name>
    <dbReference type="NCBI Taxonomy" id="1538125"/>
    <lineage>
        <taxon>Eukaryota</taxon>
        <taxon>Metazoa</taxon>
        <taxon>Ecdysozoa</taxon>
        <taxon>Arthropoda</taxon>
        <taxon>Chelicerata</taxon>
        <taxon>Arachnida</taxon>
        <taxon>Araneae</taxon>
        <taxon>Araneomorphae</taxon>
        <taxon>Entelegynae</taxon>
        <taxon>Araneoidea</taxon>
        <taxon>Araneidae</taxon>
        <taxon>Caerostris</taxon>
    </lineage>
</organism>
<comment type="caution">
    <text evidence="1">The sequence shown here is derived from an EMBL/GenBank/DDBJ whole genome shotgun (WGS) entry which is preliminary data.</text>
</comment>
<dbReference type="AlphaFoldDB" id="A0AAV4SEZ2"/>
<accession>A0AAV4SEZ2</accession>
<dbReference type="Proteomes" id="UP001054837">
    <property type="component" value="Unassembled WGS sequence"/>
</dbReference>